<keyword evidence="1 2" id="KW-0175">Coiled coil</keyword>
<dbReference type="Gene3D" id="2.60.210.10">
    <property type="entry name" value="Apoptosis, Tumor Necrosis Factor Receptor Associated Protein 2, Chain A"/>
    <property type="match status" value="1"/>
</dbReference>
<protein>
    <recommendedName>
        <fullName evidence="3">MATH domain-containing protein</fullName>
    </recommendedName>
</protein>
<dbReference type="CDD" id="cd00121">
    <property type="entry name" value="MATH"/>
    <property type="match status" value="1"/>
</dbReference>
<dbReference type="Pfam" id="PF22486">
    <property type="entry name" value="MATH_2"/>
    <property type="match status" value="1"/>
</dbReference>
<evidence type="ECO:0000259" key="3">
    <source>
        <dbReference type="PROSITE" id="PS50144"/>
    </source>
</evidence>
<dbReference type="Proteomes" id="UP001293593">
    <property type="component" value="Unassembled WGS sequence"/>
</dbReference>
<keyword evidence="5" id="KW-1185">Reference proteome</keyword>
<dbReference type="PANTHER" id="PTHR46236">
    <property type="entry name" value="TRAF-LIKE SUPERFAMILY PROTEIN"/>
    <property type="match status" value="1"/>
</dbReference>
<accession>A0AAE1MIN2</accession>
<proteinExistence type="predicted"/>
<dbReference type="PROSITE" id="PS50144">
    <property type="entry name" value="MATH"/>
    <property type="match status" value="1"/>
</dbReference>
<comment type="caution">
    <text evidence="4">The sequence shown here is derived from an EMBL/GenBank/DDBJ whole genome shotgun (WGS) entry which is preliminary data.</text>
</comment>
<dbReference type="EMBL" id="JAWXYG010000010">
    <property type="protein sequence ID" value="KAK4261746.1"/>
    <property type="molecule type" value="Genomic_DNA"/>
</dbReference>
<organism evidence="4 5">
    <name type="scientific">Acacia crassicarpa</name>
    <name type="common">northern wattle</name>
    <dbReference type="NCBI Taxonomy" id="499986"/>
    <lineage>
        <taxon>Eukaryota</taxon>
        <taxon>Viridiplantae</taxon>
        <taxon>Streptophyta</taxon>
        <taxon>Embryophyta</taxon>
        <taxon>Tracheophyta</taxon>
        <taxon>Spermatophyta</taxon>
        <taxon>Magnoliopsida</taxon>
        <taxon>eudicotyledons</taxon>
        <taxon>Gunneridae</taxon>
        <taxon>Pentapetalae</taxon>
        <taxon>rosids</taxon>
        <taxon>fabids</taxon>
        <taxon>Fabales</taxon>
        <taxon>Fabaceae</taxon>
        <taxon>Caesalpinioideae</taxon>
        <taxon>mimosoid clade</taxon>
        <taxon>Acacieae</taxon>
        <taxon>Acacia</taxon>
    </lineage>
</organism>
<dbReference type="AlphaFoldDB" id="A0AAE1MIN2"/>
<dbReference type="SUPFAM" id="SSF49599">
    <property type="entry name" value="TRAF domain-like"/>
    <property type="match status" value="1"/>
</dbReference>
<evidence type="ECO:0000313" key="4">
    <source>
        <dbReference type="EMBL" id="KAK4261746.1"/>
    </source>
</evidence>
<dbReference type="PANTHER" id="PTHR46236:SF35">
    <property type="entry name" value="MATH DOMAIN-CONTAINING PROTEIN"/>
    <property type="match status" value="1"/>
</dbReference>
<evidence type="ECO:0000313" key="5">
    <source>
        <dbReference type="Proteomes" id="UP001293593"/>
    </source>
</evidence>
<evidence type="ECO:0000256" key="2">
    <source>
        <dbReference type="SAM" id="Coils"/>
    </source>
</evidence>
<feature type="coiled-coil region" evidence="2">
    <location>
        <begin position="255"/>
        <end position="289"/>
    </location>
</feature>
<reference evidence="4" key="1">
    <citation type="submission" date="2023-10" db="EMBL/GenBank/DDBJ databases">
        <title>Chromosome-level genome of the transformable northern wattle, Acacia crassicarpa.</title>
        <authorList>
            <person name="Massaro I."/>
            <person name="Sinha N.R."/>
            <person name="Poethig S."/>
            <person name="Leichty A.R."/>
        </authorList>
    </citation>
    <scope>NUCLEOTIDE SEQUENCE</scope>
    <source>
        <strain evidence="4">Acra3RX</strain>
        <tissue evidence="4">Leaf</tissue>
    </source>
</reference>
<dbReference type="InterPro" id="IPR050804">
    <property type="entry name" value="MCC"/>
</dbReference>
<evidence type="ECO:0000256" key="1">
    <source>
        <dbReference type="ARBA" id="ARBA00023054"/>
    </source>
</evidence>
<dbReference type="InterPro" id="IPR002083">
    <property type="entry name" value="MATH/TRAF_dom"/>
</dbReference>
<name>A0AAE1MIN2_9FABA</name>
<gene>
    <name evidence="4" type="ORF">QN277_004702</name>
</gene>
<sequence>MKNQEPKDTCKKLVWTINNFSTLNTNLRHCSEVFIAGGCAWKVVLYRGGKDGNYLGIYLEVADGSSLPQGWSISAACKLTVVNQTSIEKSEKQDFHRKFCADNRDWGFGSFMELAKLQNPDDGYILNDKCIVEVELSEINSEGSQVVGQIEDEDAAVEFKDLGKIEKPFVPLLEEICSWHPSLLDCKKIKSRRFTEWAFTALGRVLQFLRNKKLKDMNKEACEELQQLWEELEMSRLDLSWLEPLVKSALSMKGYLEKAMQVKKLRQDLVLLEKEMNKIKVNLADTELTIEITKTDLILAEEGFEEKDLDLDSDIGYAGPSLLPLKNEEKDIPSVC</sequence>
<dbReference type="InterPro" id="IPR008974">
    <property type="entry name" value="TRAF-like"/>
</dbReference>
<dbReference type="SMART" id="SM00061">
    <property type="entry name" value="MATH"/>
    <property type="match status" value="1"/>
</dbReference>
<feature type="domain" description="MATH" evidence="3">
    <location>
        <begin position="10"/>
        <end position="136"/>
    </location>
</feature>